<proteinExistence type="predicted"/>
<dbReference type="SUPFAM" id="SSF57716">
    <property type="entry name" value="Glucocorticoid receptor-like (DNA-binding domain)"/>
    <property type="match status" value="1"/>
</dbReference>
<keyword evidence="2" id="KW-0863">Zinc-finger</keyword>
<reference evidence="7" key="2">
    <citation type="submission" date="2015-03" db="EMBL/GenBank/DDBJ databases">
        <title>Genome sequence of Azospirillum thiophilum strain DSM 21654T.</title>
        <authorList>
            <person name="Kwak Y."/>
            <person name="Shin J.-H."/>
        </authorList>
    </citation>
    <scope>NUCLEOTIDE SEQUENCE [LARGE SCALE GENOMIC DNA]</scope>
    <source>
        <strain evidence="7">DSM 15199</strain>
    </source>
</reference>
<feature type="domain" description="Zinc finger DksA/TraR C4-type" evidence="5">
    <location>
        <begin position="35"/>
        <end position="64"/>
    </location>
</feature>
<dbReference type="KEGG" id="ptt:VY86_12090"/>
<dbReference type="Gene3D" id="1.20.120.910">
    <property type="entry name" value="DksA, coiled-coil domain"/>
    <property type="match status" value="1"/>
</dbReference>
<evidence type="ECO:0000256" key="3">
    <source>
        <dbReference type="ARBA" id="ARBA00022833"/>
    </source>
</evidence>
<keyword evidence="3" id="KW-0862">Zinc</keyword>
<reference evidence="6 7" key="1">
    <citation type="journal article" date="2015" name="J. Biotechnol.">
        <title>Complete genome sequence of Photorhabdus temperata subsp. thracensis 39-8(T), an entomopathogenic bacterium for the improved commercial bioinsecticide.</title>
        <authorList>
            <person name="Kwak Y."/>
            <person name="Shin J.H."/>
        </authorList>
    </citation>
    <scope>NUCLEOTIDE SEQUENCE [LARGE SCALE GENOMIC DNA]</scope>
    <source>
        <strain evidence="6 7">DSM 15199</strain>
    </source>
</reference>
<gene>
    <name evidence="6" type="ORF">VY86_12090</name>
</gene>
<dbReference type="PATRIC" id="fig|230089.6.peg.2694"/>
<dbReference type="GO" id="GO:1900378">
    <property type="term" value="P:positive regulation of secondary metabolite biosynthetic process"/>
    <property type="evidence" value="ECO:0007669"/>
    <property type="project" value="TreeGrafter"/>
</dbReference>
<evidence type="ECO:0000313" key="7">
    <source>
        <dbReference type="Proteomes" id="UP000034866"/>
    </source>
</evidence>
<dbReference type="STRING" id="230089.VY86_12090"/>
<name>A0A0F7LN14_9GAMM</name>
<dbReference type="Proteomes" id="UP000034866">
    <property type="component" value="Chromosome"/>
</dbReference>
<feature type="zinc finger region" description="dksA C4-type" evidence="4">
    <location>
        <begin position="35"/>
        <end position="59"/>
    </location>
</feature>
<dbReference type="PANTHER" id="PTHR38777">
    <property type="entry name" value="FELS-2 PROPHAGE PROTEIN"/>
    <property type="match status" value="1"/>
</dbReference>
<accession>A0A0F7LN14</accession>
<evidence type="ECO:0000256" key="2">
    <source>
        <dbReference type="ARBA" id="ARBA00022771"/>
    </source>
</evidence>
<dbReference type="Pfam" id="PF01258">
    <property type="entry name" value="zf-dskA_traR"/>
    <property type="match status" value="1"/>
</dbReference>
<dbReference type="PROSITE" id="PS51128">
    <property type="entry name" value="ZF_DKSA_2"/>
    <property type="match status" value="1"/>
</dbReference>
<organism evidence="6 7">
    <name type="scientific">Photorhabdus thracensis</name>
    <dbReference type="NCBI Taxonomy" id="230089"/>
    <lineage>
        <taxon>Bacteria</taxon>
        <taxon>Pseudomonadati</taxon>
        <taxon>Pseudomonadota</taxon>
        <taxon>Gammaproteobacteria</taxon>
        <taxon>Enterobacterales</taxon>
        <taxon>Morganellaceae</taxon>
        <taxon>Photorhabdus</taxon>
    </lineage>
</organism>
<dbReference type="EMBL" id="CP011104">
    <property type="protein sequence ID" value="AKH63955.1"/>
    <property type="molecule type" value="Genomic_DNA"/>
</dbReference>
<evidence type="ECO:0000259" key="5">
    <source>
        <dbReference type="Pfam" id="PF01258"/>
    </source>
</evidence>
<dbReference type="PANTHER" id="PTHR38777:SF1">
    <property type="entry name" value="DNAK SUPPRESSOR PROTEIN"/>
    <property type="match status" value="1"/>
</dbReference>
<evidence type="ECO:0000256" key="1">
    <source>
        <dbReference type="ARBA" id="ARBA00022723"/>
    </source>
</evidence>
<dbReference type="OrthoDB" id="962301at2"/>
<keyword evidence="7" id="KW-1185">Reference proteome</keyword>
<dbReference type="GO" id="GO:0008270">
    <property type="term" value="F:zinc ion binding"/>
    <property type="evidence" value="ECO:0007669"/>
    <property type="project" value="UniProtKB-KW"/>
</dbReference>
<dbReference type="InterPro" id="IPR000962">
    <property type="entry name" value="Znf_DskA_TraR"/>
</dbReference>
<protein>
    <recommendedName>
        <fullName evidence="5">Zinc finger DksA/TraR C4-type domain-containing protein</fullName>
    </recommendedName>
</protein>
<dbReference type="RefSeq" id="WP_046975118.1">
    <property type="nucleotide sequence ID" value="NZ_CP011104.1"/>
</dbReference>
<sequence>MSDVIDQACQHAEETLERKILRHINRPVSVSTFECEDCGELISSERRMKVMGVTRCVSCQEVFEMEQKHYRSVWDD</sequence>
<evidence type="ECO:0000313" key="6">
    <source>
        <dbReference type="EMBL" id="AKH63955.1"/>
    </source>
</evidence>
<evidence type="ECO:0000256" key="4">
    <source>
        <dbReference type="PROSITE-ProRule" id="PRU00510"/>
    </source>
</evidence>
<keyword evidence="1" id="KW-0479">Metal-binding</keyword>
<dbReference type="AlphaFoldDB" id="A0A0F7LN14"/>